<keyword evidence="1" id="KW-1133">Transmembrane helix</keyword>
<feature type="transmembrane region" description="Helical" evidence="1">
    <location>
        <begin position="76"/>
        <end position="95"/>
    </location>
</feature>
<dbReference type="EMBL" id="JAGGLJ010000014">
    <property type="protein sequence ID" value="MBP2025877.1"/>
    <property type="molecule type" value="Genomic_DNA"/>
</dbReference>
<proteinExistence type="predicted"/>
<evidence type="ECO:0000256" key="1">
    <source>
        <dbReference type="SAM" id="Phobius"/>
    </source>
</evidence>
<dbReference type="Proteomes" id="UP001519306">
    <property type="component" value="Unassembled WGS sequence"/>
</dbReference>
<evidence type="ECO:0000313" key="3">
    <source>
        <dbReference type="Proteomes" id="UP001519306"/>
    </source>
</evidence>
<accession>A0ABS4KDP0</accession>
<feature type="transmembrane region" description="Helical" evidence="1">
    <location>
        <begin position="6"/>
        <end position="29"/>
    </location>
</feature>
<name>A0ABS4KDP0_9FIRM</name>
<gene>
    <name evidence="2" type="ORF">J2Z71_001426</name>
</gene>
<protein>
    <recommendedName>
        <fullName evidence="4">DUF5658 domain-containing protein</fullName>
    </recommendedName>
</protein>
<sequence length="99" mass="11611">MGIFIKLFFIMGILSLIVDVFLIISNYVNKNNKGFLEKISKDKKDEYIKILEIKVVIGIIFLLLSIYFYLHKRNTITIVLLIINNLIVSFFEKIVKEII</sequence>
<comment type="caution">
    <text evidence="2">The sequence shown here is derived from an EMBL/GenBank/DDBJ whole genome shotgun (WGS) entry which is preliminary data.</text>
</comment>
<feature type="transmembrane region" description="Helical" evidence="1">
    <location>
        <begin position="50"/>
        <end position="70"/>
    </location>
</feature>
<organism evidence="2 3">
    <name type="scientific">Peptoniphilus stercorisuis</name>
    <dbReference type="NCBI Taxonomy" id="1436965"/>
    <lineage>
        <taxon>Bacteria</taxon>
        <taxon>Bacillati</taxon>
        <taxon>Bacillota</taxon>
        <taxon>Tissierellia</taxon>
        <taxon>Tissierellales</taxon>
        <taxon>Peptoniphilaceae</taxon>
        <taxon>Peptoniphilus</taxon>
    </lineage>
</organism>
<evidence type="ECO:0008006" key="4">
    <source>
        <dbReference type="Google" id="ProtNLM"/>
    </source>
</evidence>
<evidence type="ECO:0000313" key="2">
    <source>
        <dbReference type="EMBL" id="MBP2025877.1"/>
    </source>
</evidence>
<keyword evidence="1" id="KW-0472">Membrane</keyword>
<dbReference type="RefSeq" id="WP_210061536.1">
    <property type="nucleotide sequence ID" value="NZ_JAGGLJ010000014.1"/>
</dbReference>
<keyword evidence="1" id="KW-0812">Transmembrane</keyword>
<reference evidence="2 3" key="1">
    <citation type="submission" date="2021-03" db="EMBL/GenBank/DDBJ databases">
        <title>Genomic Encyclopedia of Type Strains, Phase IV (KMG-IV): sequencing the most valuable type-strain genomes for metagenomic binning, comparative biology and taxonomic classification.</title>
        <authorList>
            <person name="Goeker M."/>
        </authorList>
    </citation>
    <scope>NUCLEOTIDE SEQUENCE [LARGE SCALE GENOMIC DNA]</scope>
    <source>
        <strain evidence="2 3">DSM 27563</strain>
    </source>
</reference>
<keyword evidence="3" id="KW-1185">Reference proteome</keyword>